<dbReference type="CDD" id="cd04301">
    <property type="entry name" value="NAT_SF"/>
    <property type="match status" value="1"/>
</dbReference>
<dbReference type="Gene3D" id="3.40.630.30">
    <property type="match status" value="1"/>
</dbReference>
<evidence type="ECO:0000259" key="1">
    <source>
        <dbReference type="PROSITE" id="PS51186"/>
    </source>
</evidence>
<sequence>MIEHLTTRTGFEFHVRPARPEDDGTVAEFFTHVTHEDLRFRFLTGLNEVRPDQIAALTHVDHRWSENFLAFTKDGSMMIATAMLACDATFERGEVAIAIRKDFKNKGVGWELLAHVARFAEAKGVKVLEAIESRENHAAIELEREMGFTVESYPGDSSLLLVSRKLAHDVPRAGMPNRPM</sequence>
<evidence type="ECO:0000313" key="3">
    <source>
        <dbReference type="Proteomes" id="UP001279660"/>
    </source>
</evidence>
<dbReference type="Proteomes" id="UP001279660">
    <property type="component" value="Unassembled WGS sequence"/>
</dbReference>
<dbReference type="InterPro" id="IPR016181">
    <property type="entry name" value="Acyl_CoA_acyltransferase"/>
</dbReference>
<dbReference type="EMBL" id="JAWXXV010000001">
    <property type="protein sequence ID" value="MDX5986030.1"/>
    <property type="molecule type" value="Genomic_DNA"/>
</dbReference>
<name>A0ABU4PPG1_9SPHN</name>
<evidence type="ECO:0000313" key="2">
    <source>
        <dbReference type="EMBL" id="MDX5986030.1"/>
    </source>
</evidence>
<organism evidence="2 3">
    <name type="scientific">Sphingomonas echinoides</name>
    <dbReference type="NCBI Taxonomy" id="59803"/>
    <lineage>
        <taxon>Bacteria</taxon>
        <taxon>Pseudomonadati</taxon>
        <taxon>Pseudomonadota</taxon>
        <taxon>Alphaproteobacteria</taxon>
        <taxon>Sphingomonadales</taxon>
        <taxon>Sphingomonadaceae</taxon>
        <taxon>Sphingomonas</taxon>
    </lineage>
</organism>
<keyword evidence="3" id="KW-1185">Reference proteome</keyword>
<dbReference type="SUPFAM" id="SSF55729">
    <property type="entry name" value="Acyl-CoA N-acyltransferases (Nat)"/>
    <property type="match status" value="1"/>
</dbReference>
<protein>
    <submittedName>
        <fullName evidence="2">GNAT family N-acetyltransferase</fullName>
    </submittedName>
</protein>
<reference evidence="2 3" key="1">
    <citation type="submission" date="2023-11" db="EMBL/GenBank/DDBJ databases">
        <title>MicrobeMod: A computational toolkit for identifying prokaryotic methylation and restriction-modification with nanopore sequencing.</title>
        <authorList>
            <person name="Crits-Christoph A."/>
            <person name="Kang S.C."/>
            <person name="Lee H."/>
            <person name="Ostrov N."/>
        </authorList>
    </citation>
    <scope>NUCLEOTIDE SEQUENCE [LARGE SCALE GENOMIC DNA]</scope>
    <source>
        <strain evidence="2 3">ATCC 14820</strain>
    </source>
</reference>
<gene>
    <name evidence="2" type="ORF">SIL82_17370</name>
</gene>
<comment type="caution">
    <text evidence="2">The sequence shown here is derived from an EMBL/GenBank/DDBJ whole genome shotgun (WGS) entry which is preliminary data.</text>
</comment>
<feature type="domain" description="N-acetyltransferase" evidence="1">
    <location>
        <begin position="28"/>
        <end position="167"/>
    </location>
</feature>
<proteinExistence type="predicted"/>
<dbReference type="Pfam" id="PF00583">
    <property type="entry name" value="Acetyltransf_1"/>
    <property type="match status" value="1"/>
</dbReference>
<accession>A0ABU4PPG1</accession>
<dbReference type="InterPro" id="IPR000182">
    <property type="entry name" value="GNAT_dom"/>
</dbReference>
<dbReference type="RefSeq" id="WP_010406916.1">
    <property type="nucleotide sequence ID" value="NZ_JAWXXV010000001.1"/>
</dbReference>
<dbReference type="PROSITE" id="PS51186">
    <property type="entry name" value="GNAT"/>
    <property type="match status" value="1"/>
</dbReference>